<dbReference type="InterPro" id="IPR019322">
    <property type="entry name" value="TIMM29"/>
</dbReference>
<name>A0A183J2V6_9BILA</name>
<dbReference type="WBParaSite" id="SBAD_0001056801-mRNA-1">
    <property type="protein sequence ID" value="SBAD_0001056801-mRNA-1"/>
    <property type="gene ID" value="SBAD_0001056801"/>
</dbReference>
<evidence type="ECO:0000313" key="2">
    <source>
        <dbReference type="Proteomes" id="UP000270296"/>
    </source>
</evidence>
<dbReference type="EMBL" id="UZAM01013761">
    <property type="protein sequence ID" value="VDP29853.1"/>
    <property type="molecule type" value="Genomic_DNA"/>
</dbReference>
<dbReference type="Pfam" id="PF10171">
    <property type="entry name" value="Tim29"/>
    <property type="match status" value="1"/>
</dbReference>
<dbReference type="OrthoDB" id="5970620at2759"/>
<dbReference type="GO" id="GO:0042721">
    <property type="term" value="C:TIM22 mitochondrial import inner membrane insertion complex"/>
    <property type="evidence" value="ECO:0007669"/>
    <property type="project" value="InterPro"/>
</dbReference>
<evidence type="ECO:0000313" key="3">
    <source>
        <dbReference type="WBParaSite" id="SBAD_0001056801-mRNA-1"/>
    </source>
</evidence>
<reference evidence="3" key="1">
    <citation type="submission" date="2016-06" db="UniProtKB">
        <authorList>
            <consortium name="WormBaseParasite"/>
        </authorList>
    </citation>
    <scope>IDENTIFICATION</scope>
</reference>
<dbReference type="Proteomes" id="UP000270296">
    <property type="component" value="Unassembled WGS sequence"/>
</dbReference>
<protein>
    <submittedName>
        <fullName evidence="3">Lipase_3 domain-containing protein</fullName>
    </submittedName>
</protein>
<gene>
    <name evidence="1" type="ORF">SBAD_LOCUS10204</name>
</gene>
<organism evidence="3">
    <name type="scientific">Soboliphyme baturini</name>
    <dbReference type="NCBI Taxonomy" id="241478"/>
    <lineage>
        <taxon>Eukaryota</taxon>
        <taxon>Metazoa</taxon>
        <taxon>Ecdysozoa</taxon>
        <taxon>Nematoda</taxon>
        <taxon>Enoplea</taxon>
        <taxon>Dorylaimia</taxon>
        <taxon>Dioctophymatida</taxon>
        <taxon>Dioctophymatoidea</taxon>
        <taxon>Soboliphymatidae</taxon>
        <taxon>Soboliphyme</taxon>
    </lineage>
</organism>
<dbReference type="GO" id="GO:0045039">
    <property type="term" value="P:protein insertion into mitochondrial inner membrane"/>
    <property type="evidence" value="ECO:0007669"/>
    <property type="project" value="TreeGrafter"/>
</dbReference>
<accession>A0A183J2V6</accession>
<keyword evidence="2" id="KW-1185">Reference proteome</keyword>
<reference evidence="1 2" key="2">
    <citation type="submission" date="2018-11" db="EMBL/GenBank/DDBJ databases">
        <authorList>
            <consortium name="Pathogen Informatics"/>
        </authorList>
    </citation>
    <scope>NUCLEOTIDE SEQUENCE [LARGE SCALE GENOMIC DNA]</scope>
</reference>
<proteinExistence type="predicted"/>
<dbReference type="PANTHER" id="PTHR21435:SF1">
    <property type="entry name" value="MITOCHONDRIAL IMPORT INNER MEMBRANE TRANSLOCASE SUBUNIT TIM29"/>
    <property type="match status" value="1"/>
</dbReference>
<dbReference type="PANTHER" id="PTHR21435">
    <property type="entry name" value="MITOCHONDRIAL IMPORT INNER MEMBRANE TRANSLOCASE SUBUNIT TIM29"/>
    <property type="match status" value="1"/>
</dbReference>
<sequence length="137" mass="15558">MQTGLIGCGIAVMYYALKTNPNETDFLDSVTESRLKLILVGGPTQKPTAVQLLHRLTDAFSHDVIRRVNLVFCSVLWRDDYSTDCCLFEAQCSGLRPKWRSLPRRIVDVGIFGHWIFLETGMQDYDVNPDEFDNKAA</sequence>
<evidence type="ECO:0000313" key="1">
    <source>
        <dbReference type="EMBL" id="VDP29853.1"/>
    </source>
</evidence>
<dbReference type="AlphaFoldDB" id="A0A183J2V6"/>